<gene>
    <name evidence="3" type="primary">TPHA0J01650</name>
    <name evidence="3" type="ordered locus">TPHA_0J01650</name>
</gene>
<dbReference type="OrthoDB" id="4034212at2759"/>
<evidence type="ECO:0000256" key="1">
    <source>
        <dbReference type="SAM" id="Coils"/>
    </source>
</evidence>
<dbReference type="RefSeq" id="XP_003687420.1">
    <property type="nucleotide sequence ID" value="XM_003687372.1"/>
</dbReference>
<dbReference type="GO" id="GO:0016236">
    <property type="term" value="P:macroautophagy"/>
    <property type="evidence" value="ECO:0007669"/>
    <property type="project" value="EnsemblFungi"/>
</dbReference>
<dbReference type="GO" id="GO:0042802">
    <property type="term" value="F:identical protein binding"/>
    <property type="evidence" value="ECO:0007669"/>
    <property type="project" value="EnsemblFungi"/>
</dbReference>
<reference evidence="3 4" key="1">
    <citation type="journal article" date="2011" name="Proc. Natl. Acad. Sci. U.S.A.">
        <title>Evolutionary erosion of yeast sex chromosomes by mating-type switching accidents.</title>
        <authorList>
            <person name="Gordon J.L."/>
            <person name="Armisen D."/>
            <person name="Proux-Wera E."/>
            <person name="Oheigeartaigh S.S."/>
            <person name="Byrne K.P."/>
            <person name="Wolfe K.H."/>
        </authorList>
    </citation>
    <scope>NUCLEOTIDE SEQUENCE [LARGE SCALE GENOMIC DNA]</scope>
    <source>
        <strain evidence="4">ATCC 24235 / CBS 4417 / NBRC 1672 / NRRL Y-8282 / UCD 70-5</strain>
    </source>
</reference>
<sequence>MPELLKVYELINNAERESQKGLYAKARSIYEEILDYILDDNRNAITLDLQKVGSKVGEAVELLVEDVKLRIRELDTLIGIRNLQKPSSEHKELNNSYNNNSLQKDGENSNITPLNKRKQYNMLNSVILNNGSIINPGESIWNINSNKLIADPSLISIFNKFQSNLTKSLSDQLLNSNEMNDSNSKTTSIVAQQIKYIVAKAIEDELSSFEKELCVYENKKCKEYQIKLNRSSEENKRLNKQIMKLRERWDGLVESAKQKKLRKQEDGI</sequence>
<name>G8BYP4_TETPH</name>
<evidence type="ECO:0000313" key="4">
    <source>
        <dbReference type="Proteomes" id="UP000005666"/>
    </source>
</evidence>
<dbReference type="KEGG" id="tpf:TPHA_0J01650"/>
<dbReference type="EMBL" id="HE612865">
    <property type="protein sequence ID" value="CCE64986.1"/>
    <property type="molecule type" value="Genomic_DNA"/>
</dbReference>
<dbReference type="HOGENOM" id="CLU_107237_0_0_1"/>
<dbReference type="GO" id="GO:0005198">
    <property type="term" value="F:structural molecule activity"/>
    <property type="evidence" value="ECO:0007669"/>
    <property type="project" value="EnsemblFungi"/>
</dbReference>
<evidence type="ECO:0000313" key="3">
    <source>
        <dbReference type="EMBL" id="CCE64986.1"/>
    </source>
</evidence>
<dbReference type="OMA" id="NARNWDN"/>
<evidence type="ECO:0000256" key="2">
    <source>
        <dbReference type="SAM" id="MobiDB-lite"/>
    </source>
</evidence>
<proteinExistence type="predicted"/>
<dbReference type="Proteomes" id="UP000005666">
    <property type="component" value="Chromosome 10"/>
</dbReference>
<keyword evidence="4" id="KW-1185">Reference proteome</keyword>
<dbReference type="STRING" id="1071381.G8BYP4"/>
<organism evidence="3 4">
    <name type="scientific">Tetrapisispora phaffii (strain ATCC 24235 / CBS 4417 / NBRC 1672 / NRRL Y-8282 / UCD 70-5)</name>
    <name type="common">Yeast</name>
    <name type="synonym">Fabospora phaffii</name>
    <dbReference type="NCBI Taxonomy" id="1071381"/>
    <lineage>
        <taxon>Eukaryota</taxon>
        <taxon>Fungi</taxon>
        <taxon>Dikarya</taxon>
        <taxon>Ascomycota</taxon>
        <taxon>Saccharomycotina</taxon>
        <taxon>Saccharomycetes</taxon>
        <taxon>Saccharomycetales</taxon>
        <taxon>Saccharomycetaceae</taxon>
        <taxon>Tetrapisispora</taxon>
    </lineage>
</organism>
<dbReference type="GeneID" id="11532932"/>
<dbReference type="GO" id="GO:0000407">
    <property type="term" value="C:phagophore assembly site"/>
    <property type="evidence" value="ECO:0007669"/>
    <property type="project" value="EnsemblFungi"/>
</dbReference>
<evidence type="ECO:0008006" key="5">
    <source>
        <dbReference type="Google" id="ProtNLM"/>
    </source>
</evidence>
<dbReference type="GO" id="GO:0034271">
    <property type="term" value="C:phosphatidylinositol 3-kinase complex, class III, type I"/>
    <property type="evidence" value="ECO:0007669"/>
    <property type="project" value="EnsemblFungi"/>
</dbReference>
<protein>
    <recommendedName>
        <fullName evidence="5">Autophagy-related protein 38</fullName>
    </recommendedName>
</protein>
<accession>G8BYP4</accession>
<dbReference type="AlphaFoldDB" id="G8BYP4"/>
<feature type="region of interest" description="Disordered" evidence="2">
    <location>
        <begin position="88"/>
        <end position="110"/>
    </location>
</feature>
<feature type="coiled-coil region" evidence="1">
    <location>
        <begin position="221"/>
        <end position="248"/>
    </location>
</feature>
<dbReference type="eggNOG" id="ENOG502S4WG">
    <property type="taxonomic scope" value="Eukaryota"/>
</dbReference>
<feature type="compositionally biased region" description="Polar residues" evidence="2">
    <location>
        <begin position="94"/>
        <end position="110"/>
    </location>
</feature>
<keyword evidence="1" id="KW-0175">Coiled coil</keyword>
<dbReference type="GO" id="GO:0005774">
    <property type="term" value="C:vacuolar membrane"/>
    <property type="evidence" value="ECO:0007669"/>
    <property type="project" value="EnsemblFungi"/>
</dbReference>